<name>A0A976IBC7_BRELC</name>
<sequence length="131" mass="14325">MIKRFVILSLVGLVAIMSSARADGNPAAPTAEQVPADKQAPADTEQLPPGVSIVGEKQPVPSNTEELEQFVGGGGFIPTGGISYRWRFSYQYGGGIRYGWRYPLGYWNTFGYPLFGSNCVFGRPWGGYFYC</sequence>
<reference evidence="3 4" key="1">
    <citation type="journal article" date="2021" name="Genome Biol.">
        <title>AFLAP: assembly-free linkage analysis pipeline using k-mers from genome sequencing data.</title>
        <authorList>
            <person name="Fletcher K."/>
            <person name="Zhang L."/>
            <person name="Gil J."/>
            <person name="Han R."/>
            <person name="Cavanaugh K."/>
            <person name="Michelmore R."/>
        </authorList>
    </citation>
    <scope>NUCLEOTIDE SEQUENCE [LARGE SCALE GENOMIC DNA]</scope>
    <source>
        <strain evidence="3 4">SF5</strain>
    </source>
</reference>
<dbReference type="EMBL" id="SHOA02000013">
    <property type="protein sequence ID" value="TDH65552.1"/>
    <property type="molecule type" value="Genomic_DNA"/>
</dbReference>
<feature type="chain" id="PRO_5036709107" evidence="2">
    <location>
        <begin position="23"/>
        <end position="131"/>
    </location>
</feature>
<comment type="caution">
    <text evidence="3">The sequence shown here is derived from an EMBL/GenBank/DDBJ whole genome shotgun (WGS) entry which is preliminary data.</text>
</comment>
<feature type="region of interest" description="Disordered" evidence="1">
    <location>
        <begin position="26"/>
        <end position="46"/>
    </location>
</feature>
<evidence type="ECO:0000313" key="3">
    <source>
        <dbReference type="EMBL" id="TDH65552.1"/>
    </source>
</evidence>
<dbReference type="Proteomes" id="UP000294530">
    <property type="component" value="Unassembled WGS sequence"/>
</dbReference>
<evidence type="ECO:0000313" key="4">
    <source>
        <dbReference type="Proteomes" id="UP000294530"/>
    </source>
</evidence>
<dbReference type="RefSeq" id="XP_067815051.1">
    <property type="nucleotide sequence ID" value="XM_067964339.1"/>
</dbReference>
<proteinExistence type="predicted"/>
<keyword evidence="4" id="KW-1185">Reference proteome</keyword>
<accession>A0A976IBC7</accession>
<evidence type="ECO:0000256" key="1">
    <source>
        <dbReference type="SAM" id="MobiDB-lite"/>
    </source>
</evidence>
<protein>
    <submittedName>
        <fullName evidence="3">Uncharacterized protein</fullName>
    </submittedName>
</protein>
<dbReference type="GeneID" id="94350010"/>
<keyword evidence="2" id="KW-0732">Signal</keyword>
<organism evidence="3 4">
    <name type="scientific">Bremia lactucae</name>
    <name type="common">Lettuce downy mildew</name>
    <dbReference type="NCBI Taxonomy" id="4779"/>
    <lineage>
        <taxon>Eukaryota</taxon>
        <taxon>Sar</taxon>
        <taxon>Stramenopiles</taxon>
        <taxon>Oomycota</taxon>
        <taxon>Peronosporomycetes</taxon>
        <taxon>Peronosporales</taxon>
        <taxon>Peronosporaceae</taxon>
        <taxon>Bremia</taxon>
    </lineage>
</organism>
<dbReference type="KEGG" id="blac:94350010"/>
<dbReference type="AlphaFoldDB" id="A0A976IBC7"/>
<gene>
    <name evidence="3" type="ORF">CCR75_006269</name>
</gene>
<dbReference type="OrthoDB" id="128103at2759"/>
<evidence type="ECO:0000256" key="2">
    <source>
        <dbReference type="SAM" id="SignalP"/>
    </source>
</evidence>
<feature type="signal peptide" evidence="2">
    <location>
        <begin position="1"/>
        <end position="22"/>
    </location>
</feature>